<evidence type="ECO:0000313" key="1">
    <source>
        <dbReference type="EnsemblPlants" id="Kaladp0076s0047.1.v1.1"/>
    </source>
</evidence>
<dbReference type="EnsemblPlants" id="Kaladp0076s0047.1.v1.1">
    <property type="protein sequence ID" value="Kaladp0076s0047.1.v1.1"/>
    <property type="gene ID" value="Kaladp0076s0047.v1.1"/>
</dbReference>
<dbReference type="AlphaFoldDB" id="A0A7N0UMV3"/>
<accession>A0A7N0UMV3</accession>
<dbReference type="Gramene" id="Kaladp0076s0047.1.v1.1">
    <property type="protein sequence ID" value="Kaladp0076s0047.1.v1.1"/>
    <property type="gene ID" value="Kaladp0076s0047.v1.1"/>
</dbReference>
<proteinExistence type="predicted"/>
<dbReference type="Proteomes" id="UP000594263">
    <property type="component" value="Unplaced"/>
</dbReference>
<protein>
    <submittedName>
        <fullName evidence="1">Uncharacterized protein</fullName>
    </submittedName>
</protein>
<reference evidence="1" key="1">
    <citation type="submission" date="2021-01" db="UniProtKB">
        <authorList>
            <consortium name="EnsemblPlants"/>
        </authorList>
    </citation>
    <scope>IDENTIFICATION</scope>
</reference>
<organism evidence="1 2">
    <name type="scientific">Kalanchoe fedtschenkoi</name>
    <name type="common">Lavender scallops</name>
    <name type="synonym">South American air plant</name>
    <dbReference type="NCBI Taxonomy" id="63787"/>
    <lineage>
        <taxon>Eukaryota</taxon>
        <taxon>Viridiplantae</taxon>
        <taxon>Streptophyta</taxon>
        <taxon>Embryophyta</taxon>
        <taxon>Tracheophyta</taxon>
        <taxon>Spermatophyta</taxon>
        <taxon>Magnoliopsida</taxon>
        <taxon>eudicotyledons</taxon>
        <taxon>Gunneridae</taxon>
        <taxon>Pentapetalae</taxon>
        <taxon>Saxifragales</taxon>
        <taxon>Crassulaceae</taxon>
        <taxon>Kalanchoe</taxon>
    </lineage>
</organism>
<keyword evidence="2" id="KW-1185">Reference proteome</keyword>
<evidence type="ECO:0000313" key="2">
    <source>
        <dbReference type="Proteomes" id="UP000594263"/>
    </source>
</evidence>
<sequence>MHVRFDPMLLLASPANTIGGNASRVFNTASNSAASGYSGSCSAFFSFQLSTLHLPESTGGNDDFDFDVVTDGEGDVAFGTEPVALFDRSGTWTAVIGEETEAADLRLPRAILGGSANESLAGMRELKAMDDERGGNAEQRAAVVQSGRVSDENVKKVLVELIFGCFIGTVECGGRWWWLAPGGDDKGTFGI</sequence>
<name>A0A7N0UMV3_KALFE</name>